<keyword evidence="1" id="KW-1133">Transmembrane helix</keyword>
<comment type="caution">
    <text evidence="2">The sequence shown here is derived from an EMBL/GenBank/DDBJ whole genome shotgun (WGS) entry which is preliminary data.</text>
</comment>
<evidence type="ECO:0000313" key="3">
    <source>
        <dbReference type="Proteomes" id="UP000245981"/>
    </source>
</evidence>
<protein>
    <submittedName>
        <fullName evidence="2">Uncharacterized protein</fullName>
    </submittedName>
</protein>
<organism evidence="2 3">
    <name type="scientific">Pantoea allii</name>
    <dbReference type="NCBI Taxonomy" id="574096"/>
    <lineage>
        <taxon>Bacteria</taxon>
        <taxon>Pseudomonadati</taxon>
        <taxon>Pseudomonadota</taxon>
        <taxon>Gammaproteobacteria</taxon>
        <taxon>Enterobacterales</taxon>
        <taxon>Erwiniaceae</taxon>
        <taxon>Pantoea</taxon>
    </lineage>
</organism>
<dbReference type="RefSeq" id="WP_181377166.1">
    <property type="nucleotide sequence ID" value="NZ_QGHF01000011.1"/>
</dbReference>
<dbReference type="Proteomes" id="UP000245981">
    <property type="component" value="Unassembled WGS sequence"/>
</dbReference>
<dbReference type="EMBL" id="QGHF01000011">
    <property type="protein sequence ID" value="PWK94371.1"/>
    <property type="molecule type" value="Genomic_DNA"/>
</dbReference>
<evidence type="ECO:0000256" key="1">
    <source>
        <dbReference type="SAM" id="Phobius"/>
    </source>
</evidence>
<name>A0A2V2B709_9GAMM</name>
<accession>A0A2V2B709</accession>
<keyword evidence="1" id="KW-0472">Membrane</keyword>
<proteinExistence type="predicted"/>
<reference evidence="2 3" key="1">
    <citation type="submission" date="2018-05" db="EMBL/GenBank/DDBJ databases">
        <title>Genomic Encyclopedia of Type Strains, Phase IV (KMG-V): Genome sequencing to study the core and pangenomes of soil and plant-associated prokaryotes.</title>
        <authorList>
            <person name="Whitman W."/>
        </authorList>
    </citation>
    <scope>NUCLEOTIDE SEQUENCE [LARGE SCALE GENOMIC DNA]</scope>
    <source>
        <strain evidence="2 3">PNA 200-10</strain>
    </source>
</reference>
<evidence type="ECO:0000313" key="2">
    <source>
        <dbReference type="EMBL" id="PWK94371.1"/>
    </source>
</evidence>
<keyword evidence="1" id="KW-0812">Transmembrane</keyword>
<feature type="transmembrane region" description="Helical" evidence="1">
    <location>
        <begin position="20"/>
        <end position="44"/>
    </location>
</feature>
<gene>
    <name evidence="2" type="ORF">C7431_111108</name>
</gene>
<sequence>MDLVQAVKMHGVMTGVNNPLTLSLMAVMAVICLYVGWRAGMGVLRFIRALMLMR</sequence>
<dbReference type="AlphaFoldDB" id="A0A2V2B709"/>